<evidence type="ECO:0000313" key="2">
    <source>
        <dbReference type="Proteomes" id="UP001416858"/>
    </source>
</evidence>
<gene>
    <name evidence="1" type="ORF">Rcae01_06229</name>
</gene>
<dbReference type="Proteomes" id="UP001416858">
    <property type="component" value="Unassembled WGS sequence"/>
</dbReference>
<dbReference type="EMBL" id="BAABRO010000027">
    <property type="protein sequence ID" value="GAA5510719.1"/>
    <property type="molecule type" value="Genomic_DNA"/>
</dbReference>
<protein>
    <submittedName>
        <fullName evidence="1">Uncharacterized protein</fullName>
    </submittedName>
</protein>
<evidence type="ECO:0000313" key="1">
    <source>
        <dbReference type="EMBL" id="GAA5510719.1"/>
    </source>
</evidence>
<sequence>MPAKTVTITTGEAKVIGRIILQRELPQRGTTAIVKPLQMQKGQDPSIHCRCGNKRLDGDELILVTDEPWSLDETIATRQICAQLWKTNYNPSSDGNRIPLGQAVNDSICPLIPKTLGVEWGNVPTQIQQASAEQD</sequence>
<comment type="caution">
    <text evidence="1">The sequence shown here is derived from an EMBL/GenBank/DDBJ whole genome shotgun (WGS) entry which is preliminary data.</text>
</comment>
<organism evidence="1 2">
    <name type="scientific">Novipirellula caenicola</name>
    <dbReference type="NCBI Taxonomy" id="1536901"/>
    <lineage>
        <taxon>Bacteria</taxon>
        <taxon>Pseudomonadati</taxon>
        <taxon>Planctomycetota</taxon>
        <taxon>Planctomycetia</taxon>
        <taxon>Pirellulales</taxon>
        <taxon>Pirellulaceae</taxon>
        <taxon>Novipirellula</taxon>
    </lineage>
</organism>
<keyword evidence="2" id="KW-1185">Reference proteome</keyword>
<accession>A0ABP9W014</accession>
<proteinExistence type="predicted"/>
<name>A0ABP9W014_9BACT</name>
<reference evidence="1 2" key="1">
    <citation type="submission" date="2024-02" db="EMBL/GenBank/DDBJ databases">
        <title>Rhodopirellula caenicola NBRC 110016.</title>
        <authorList>
            <person name="Ichikawa N."/>
            <person name="Katano-Makiyama Y."/>
            <person name="Hidaka K."/>
        </authorList>
    </citation>
    <scope>NUCLEOTIDE SEQUENCE [LARGE SCALE GENOMIC DNA]</scope>
    <source>
        <strain evidence="1 2">NBRC 110016</strain>
    </source>
</reference>